<dbReference type="RefSeq" id="WP_116391275.1">
    <property type="nucleotide sequence ID" value="NZ_CAXQPM010000009.1"/>
</dbReference>
<dbReference type="PANTHER" id="PTHR14136">
    <property type="entry name" value="BTB_POZ DOMAIN-CONTAINING PROTEIN KCTD9"/>
    <property type="match status" value="1"/>
</dbReference>
<sequence length="299" mass="32121">MRTFLLNLSLMGGLFILWYSYAPIDHKMRVPTEVRQTVSALDGLATAGMYHLTSLVDEVAEPPVRTPDGRAGPLLISSGEESLEIHGERASGKAAAAETHPDMFAGLSLKNATLAESRLDGYDLDFTDFRGAALANVTLQMSHGQDTRFNGALMHRSDFSRATLRRARFDQAIMAHTVFEGAEIIEGSFSGAMMRGGSLSGATMAGTRFDEARFERTDMRQADFSATSFRGAVLLNTKLHGSSLAAANLSGADLSTVLGLTQDQLNRACGDADTRLPEGYTIPSCLAPAPTRLAQNEVD</sequence>
<evidence type="ECO:0000256" key="1">
    <source>
        <dbReference type="SAM" id="Phobius"/>
    </source>
</evidence>
<name>A0A371RGR3_9PROT</name>
<dbReference type="EMBL" id="QUQO01000001">
    <property type="protein sequence ID" value="RFB04643.1"/>
    <property type="molecule type" value="Genomic_DNA"/>
</dbReference>
<dbReference type="Pfam" id="PF13576">
    <property type="entry name" value="Pentapeptide_3"/>
    <property type="match status" value="1"/>
</dbReference>
<protein>
    <submittedName>
        <fullName evidence="2">Pentapeptide repeat-containing protein</fullName>
    </submittedName>
</protein>
<feature type="transmembrane region" description="Helical" evidence="1">
    <location>
        <begin position="6"/>
        <end position="22"/>
    </location>
</feature>
<dbReference type="SUPFAM" id="SSF141571">
    <property type="entry name" value="Pentapeptide repeat-like"/>
    <property type="match status" value="1"/>
</dbReference>
<keyword evidence="1" id="KW-0472">Membrane</keyword>
<comment type="caution">
    <text evidence="2">The sequence shown here is derived from an EMBL/GenBank/DDBJ whole genome shotgun (WGS) entry which is preliminary data.</text>
</comment>
<dbReference type="AlphaFoldDB" id="A0A371RGR3"/>
<evidence type="ECO:0000313" key="2">
    <source>
        <dbReference type="EMBL" id="RFB04643.1"/>
    </source>
</evidence>
<dbReference type="Gene3D" id="2.160.20.80">
    <property type="entry name" value="E3 ubiquitin-protein ligase SopA"/>
    <property type="match status" value="1"/>
</dbReference>
<dbReference type="Pfam" id="PF00805">
    <property type="entry name" value="Pentapeptide"/>
    <property type="match status" value="1"/>
</dbReference>
<proteinExistence type="predicted"/>
<dbReference type="InterPro" id="IPR051082">
    <property type="entry name" value="Pentapeptide-BTB/POZ_domain"/>
</dbReference>
<dbReference type="OrthoDB" id="7626827at2"/>
<organism evidence="2 3">
    <name type="scientific">Parvularcula marina</name>
    <dbReference type="NCBI Taxonomy" id="2292771"/>
    <lineage>
        <taxon>Bacteria</taxon>
        <taxon>Pseudomonadati</taxon>
        <taxon>Pseudomonadota</taxon>
        <taxon>Alphaproteobacteria</taxon>
        <taxon>Parvularculales</taxon>
        <taxon>Parvularculaceae</taxon>
        <taxon>Parvularcula</taxon>
    </lineage>
</organism>
<keyword evidence="3" id="KW-1185">Reference proteome</keyword>
<reference evidence="2 3" key="1">
    <citation type="submission" date="2018-08" db="EMBL/GenBank/DDBJ databases">
        <title>Parvularcula sp. SM1705, isolated from surface water of the South Sea China.</title>
        <authorList>
            <person name="Sun L."/>
        </authorList>
    </citation>
    <scope>NUCLEOTIDE SEQUENCE [LARGE SCALE GENOMIC DNA]</scope>
    <source>
        <strain evidence="2 3">SM1705</strain>
    </source>
</reference>
<dbReference type="Proteomes" id="UP000264589">
    <property type="component" value="Unassembled WGS sequence"/>
</dbReference>
<evidence type="ECO:0000313" key="3">
    <source>
        <dbReference type="Proteomes" id="UP000264589"/>
    </source>
</evidence>
<accession>A0A371RGR3</accession>
<dbReference type="PANTHER" id="PTHR14136:SF17">
    <property type="entry name" value="BTB_POZ DOMAIN-CONTAINING PROTEIN KCTD9"/>
    <property type="match status" value="1"/>
</dbReference>
<keyword evidence="1" id="KW-0812">Transmembrane</keyword>
<gene>
    <name evidence="2" type="ORF">DX908_04720</name>
</gene>
<dbReference type="InParanoid" id="A0A371RGR3"/>
<keyword evidence="1" id="KW-1133">Transmembrane helix</keyword>
<dbReference type="InterPro" id="IPR001646">
    <property type="entry name" value="5peptide_repeat"/>
</dbReference>